<dbReference type="PANTHER" id="PTHR14241:SF32">
    <property type="entry name" value="VWFA DOMAIN-CONTAINING PROTEIN-RELATED"/>
    <property type="match status" value="1"/>
</dbReference>
<dbReference type="SUPFAM" id="SSF52540">
    <property type="entry name" value="P-loop containing nucleoside triphosphate hydrolases"/>
    <property type="match status" value="1"/>
</dbReference>
<feature type="domain" description="TLDc" evidence="2">
    <location>
        <begin position="1"/>
        <end position="175"/>
    </location>
</feature>
<dbReference type="PROSITE" id="PS51886">
    <property type="entry name" value="TLDC"/>
    <property type="match status" value="1"/>
</dbReference>
<sequence length="489" mass="54935">MSELLQKAYKDQLVKWIGRPCHFRLLYKISRDGCSAQTFHQKCDGQGPTVTVLYNTNNTIFGGYLSQSWNSDLDYINDANAFLFRLQYTGASNPLKFAVSKAASAGYGHSSYGPTFGGGHDIHTFSGTINKSGNYFPLNGYVGEIGNSYNLNGQSSSTITNDNLQVTDLEVYRVIDGNEQQIQQTKMDKPWREHTEWTEEKMKEIKENLLAYKPVSETNVTAANILLLGQIGAGKSSFFNSINSIFRGKITSKACSGSFEHSVTTTYRQYKIKDHSSGKFLNLRLCDSRGFEEDCALDAQEMSFILDGNIPDCYQQLNPMVRFTPKTPGYIKNPELENKIHCVAFVIDGSTTDVMSNNILQKIKDLQISLNQRGLPQIVLLTKLDKICPDVNNDVTNTFTSSAVCDAVEKIAEILGLPRAHVLPVKNYENESKLKTGVSILLMEALERCLDFADDYIDEQLDKKASEEKWPQAPEESWLLKGIRYLFRK</sequence>
<dbReference type="SMART" id="SM00584">
    <property type="entry name" value="TLDc"/>
    <property type="match status" value="1"/>
</dbReference>
<evidence type="ECO:0000259" key="2">
    <source>
        <dbReference type="PROSITE" id="PS51886"/>
    </source>
</evidence>
<dbReference type="RefSeq" id="XP_022300537.1">
    <property type="nucleotide sequence ID" value="XM_022444829.1"/>
</dbReference>
<gene>
    <name evidence="4 5" type="primary">LOC111108768</name>
</gene>
<dbReference type="InterPro" id="IPR027417">
    <property type="entry name" value="P-loop_NTPase"/>
</dbReference>
<evidence type="ECO:0000313" key="3">
    <source>
        <dbReference type="Proteomes" id="UP000694844"/>
    </source>
</evidence>
<evidence type="ECO:0000313" key="5">
    <source>
        <dbReference type="RefSeq" id="XP_022300537.1"/>
    </source>
</evidence>
<dbReference type="OrthoDB" id="9984961at2759"/>
<protein>
    <submittedName>
        <fullName evidence="4 5">Interferon-induced protein 44-like</fullName>
    </submittedName>
</protein>
<evidence type="ECO:0000256" key="1">
    <source>
        <dbReference type="ARBA" id="ARBA00009243"/>
    </source>
</evidence>
<dbReference type="Gene3D" id="3.40.50.300">
    <property type="entry name" value="P-loop containing nucleotide triphosphate hydrolases"/>
    <property type="match status" value="1"/>
</dbReference>
<accession>A0A8B8BAT1</accession>
<dbReference type="PANTHER" id="PTHR14241">
    <property type="entry name" value="INTERFERON-INDUCED PROTEIN 44"/>
    <property type="match status" value="1"/>
</dbReference>
<name>A0A8B8BAT1_CRAVI</name>
<dbReference type="CDD" id="cd00882">
    <property type="entry name" value="Ras_like_GTPase"/>
    <property type="match status" value="1"/>
</dbReference>
<dbReference type="Pfam" id="PF07534">
    <property type="entry name" value="TLD"/>
    <property type="match status" value="1"/>
</dbReference>
<proteinExistence type="inferred from homology"/>
<dbReference type="InterPro" id="IPR006571">
    <property type="entry name" value="TLDc_dom"/>
</dbReference>
<comment type="similarity">
    <text evidence="1">Belongs to the IFI44 family.</text>
</comment>
<dbReference type="AlphaFoldDB" id="A0A8B8BAT1"/>
<dbReference type="Proteomes" id="UP000694844">
    <property type="component" value="Chromosome 8"/>
</dbReference>
<organism evidence="3 5">
    <name type="scientific">Crassostrea virginica</name>
    <name type="common">Eastern oyster</name>
    <dbReference type="NCBI Taxonomy" id="6565"/>
    <lineage>
        <taxon>Eukaryota</taxon>
        <taxon>Metazoa</taxon>
        <taxon>Spiralia</taxon>
        <taxon>Lophotrochozoa</taxon>
        <taxon>Mollusca</taxon>
        <taxon>Bivalvia</taxon>
        <taxon>Autobranchia</taxon>
        <taxon>Pteriomorphia</taxon>
        <taxon>Ostreida</taxon>
        <taxon>Ostreoidea</taxon>
        <taxon>Ostreidae</taxon>
        <taxon>Crassostrea</taxon>
    </lineage>
</organism>
<keyword evidence="3" id="KW-1185">Reference proteome</keyword>
<dbReference type="RefSeq" id="XP_022300536.1">
    <property type="nucleotide sequence ID" value="XM_022444828.1"/>
</dbReference>
<dbReference type="KEGG" id="cvn:111108768"/>
<evidence type="ECO:0000313" key="4">
    <source>
        <dbReference type="RefSeq" id="XP_022300536.1"/>
    </source>
</evidence>
<dbReference type="GeneID" id="111108768"/>
<reference evidence="4 5" key="1">
    <citation type="submission" date="2025-04" db="UniProtKB">
        <authorList>
            <consortium name="RefSeq"/>
        </authorList>
    </citation>
    <scope>IDENTIFICATION</scope>
    <source>
        <tissue evidence="4 5">Whole sample</tissue>
    </source>
</reference>